<comment type="caution">
    <text evidence="2">The sequence shown here is derived from an EMBL/GenBank/DDBJ whole genome shotgun (WGS) entry which is preliminary data.</text>
</comment>
<gene>
    <name evidence="2" type="ORF">LITE_LOCUS4657</name>
</gene>
<proteinExistence type="predicted"/>
<evidence type="ECO:0000313" key="2">
    <source>
        <dbReference type="EMBL" id="CAI0385106.1"/>
    </source>
</evidence>
<name>A0AAV0HJ10_9ROSI</name>
<organism evidence="2 3">
    <name type="scientific">Linum tenue</name>
    <dbReference type="NCBI Taxonomy" id="586396"/>
    <lineage>
        <taxon>Eukaryota</taxon>
        <taxon>Viridiplantae</taxon>
        <taxon>Streptophyta</taxon>
        <taxon>Embryophyta</taxon>
        <taxon>Tracheophyta</taxon>
        <taxon>Spermatophyta</taxon>
        <taxon>Magnoliopsida</taxon>
        <taxon>eudicotyledons</taxon>
        <taxon>Gunneridae</taxon>
        <taxon>Pentapetalae</taxon>
        <taxon>rosids</taxon>
        <taxon>fabids</taxon>
        <taxon>Malpighiales</taxon>
        <taxon>Linaceae</taxon>
        <taxon>Linum</taxon>
    </lineage>
</organism>
<dbReference type="EMBL" id="CAMGYJ010000002">
    <property type="protein sequence ID" value="CAI0385106.1"/>
    <property type="molecule type" value="Genomic_DNA"/>
</dbReference>
<evidence type="ECO:0000313" key="3">
    <source>
        <dbReference type="Proteomes" id="UP001154282"/>
    </source>
</evidence>
<sequence length="114" mass="13793">MRLPRLHRLPPHILLQLRRIAPFRSHPAPPLAPSPILPPRQHRLRLLLLVARGPLPLAQALPNNRRRHSPLPRERRPGRLRQHRLPGRIWYSRHRVQHHGRWGFFRYLCRRRDN</sequence>
<evidence type="ECO:0000256" key="1">
    <source>
        <dbReference type="SAM" id="MobiDB-lite"/>
    </source>
</evidence>
<dbReference type="Proteomes" id="UP001154282">
    <property type="component" value="Unassembled WGS sequence"/>
</dbReference>
<dbReference type="AlphaFoldDB" id="A0AAV0HJ10"/>
<feature type="region of interest" description="Disordered" evidence="1">
    <location>
        <begin position="60"/>
        <end position="79"/>
    </location>
</feature>
<reference evidence="2" key="1">
    <citation type="submission" date="2022-08" db="EMBL/GenBank/DDBJ databases">
        <authorList>
            <person name="Gutierrez-Valencia J."/>
        </authorList>
    </citation>
    <scope>NUCLEOTIDE SEQUENCE</scope>
</reference>
<protein>
    <submittedName>
        <fullName evidence="2">Uncharacterized protein</fullName>
    </submittedName>
</protein>
<keyword evidence="3" id="KW-1185">Reference proteome</keyword>
<accession>A0AAV0HJ10</accession>